<dbReference type="Proteomes" id="UP001230649">
    <property type="component" value="Unassembled WGS sequence"/>
</dbReference>
<reference evidence="1" key="1">
    <citation type="submission" date="2023-04" db="EMBL/GenBank/DDBJ databases">
        <title>Draft Genome sequencing of Naganishia species isolated from polar environments using Oxford Nanopore Technology.</title>
        <authorList>
            <person name="Leo P."/>
            <person name="Venkateswaran K."/>
        </authorList>
    </citation>
    <scope>NUCLEOTIDE SEQUENCE</scope>
    <source>
        <strain evidence="1">MNA-CCFEE 5262</strain>
    </source>
</reference>
<evidence type="ECO:0000313" key="1">
    <source>
        <dbReference type="EMBL" id="KAJ9093259.1"/>
    </source>
</evidence>
<name>A0ACC2V242_9TREE</name>
<sequence>MPFIYDVFGASQPATPKQFKPTGRARSKTFTDLPRPSGFDQYVDIGYKSREKKDAADLKDFIDRHECRLPGPPPKKPSGITRSQSFCTLDALKASSEFAPSAQEDLHQDLENRSDDELSESLYDGASVESLLSWSSTPATSLVPGKGEAEASNEWKLQEMPYVKQDVEAWKAAACTAGAVSEVGQASQATKSRKFPPAHKRERFQGNEGTPFIHATSQHTICGWDLRTGRPGYVDVKNIMIGTEFQINKSLRKGLVRHLKLCGLAVHSSACIACAPCRGPQGIIRWRTFISFHEFDHARWAMEYLWMRGGFRVFEGHREIAWLPYLCIEYHMPKKTLPEKYQLTERPQARR</sequence>
<organism evidence="1 2">
    <name type="scientific">Naganishia adeliensis</name>
    <dbReference type="NCBI Taxonomy" id="92952"/>
    <lineage>
        <taxon>Eukaryota</taxon>
        <taxon>Fungi</taxon>
        <taxon>Dikarya</taxon>
        <taxon>Basidiomycota</taxon>
        <taxon>Agaricomycotina</taxon>
        <taxon>Tremellomycetes</taxon>
        <taxon>Filobasidiales</taxon>
        <taxon>Filobasidiaceae</taxon>
        <taxon>Naganishia</taxon>
    </lineage>
</organism>
<comment type="caution">
    <text evidence="1">The sequence shown here is derived from an EMBL/GenBank/DDBJ whole genome shotgun (WGS) entry which is preliminary data.</text>
</comment>
<proteinExistence type="predicted"/>
<evidence type="ECO:0000313" key="2">
    <source>
        <dbReference type="Proteomes" id="UP001230649"/>
    </source>
</evidence>
<gene>
    <name evidence="1" type="ORF">QFC20_007177</name>
</gene>
<dbReference type="EMBL" id="JASBWS010000158">
    <property type="protein sequence ID" value="KAJ9093259.1"/>
    <property type="molecule type" value="Genomic_DNA"/>
</dbReference>
<accession>A0ACC2V242</accession>
<keyword evidence="2" id="KW-1185">Reference proteome</keyword>
<protein>
    <submittedName>
        <fullName evidence="1">Uncharacterized protein</fullName>
    </submittedName>
</protein>